<keyword evidence="8 12" id="KW-0051">Antiviral defense</keyword>
<dbReference type="InterPro" id="IPR041383">
    <property type="entry name" value="RuvC_III"/>
</dbReference>
<dbReference type="InterPro" id="IPR033114">
    <property type="entry name" value="HNH_CAS9"/>
</dbReference>
<dbReference type="Gene3D" id="1.10.30.50">
    <property type="match status" value="1"/>
</dbReference>
<sequence>MQVRDDVILGLDIGVGSLGWALLEEDLQTGEQRLLQRQTPQGETTYALGVRLFHVPENPKTKELLNVKRRTARMQRRTTARRAQRMRRVRALLDSLGVPGVRDADAFHLGKGRGAQCDPWQLRREGLERRLEAREWAVVLLHIAKHRGFRSNSKTDRSGSDKEMGQVLQAVSNLQQEVEASGLTVGALLASRERRRNRADHTGAPRYDLCMLRSLQENEVDILFTRQRELGNPLAGEEVRCRYAELAFAQRPLAPVSHMVGPCAFLEGERRAPRFAPTAELFRYVQALCNMRLRQETGEETPLSEEQRQAACAVFGSVQSVTYKKLRQVLRLPAGCRFAGLSYGVTEKGNVQDPEKADVVMRTGKCCQGTACLRGILGDAYEALHEQRLDEADAARLAATGALSAPAAALLARGMAGLRLTDALVRIVSELNDLSQIRALLALLPLPAPRIAALSQAAGEGKLGFFQGTARLSLRAMEAILPHMLACGEYAAACELAGFDPRAAQKTDVTDIRNPVVLRVFREVRRQFSAICREFGFLPGRVHVELLREVGKSGEERNRISRGLERRTKEKEAARKAVAQLLGKSPEAVSAGEVQRYELWRQQDGKCAYYMLWRHAGGERAYGNAMPQGSIPPAWLADGVNAVQVDHILPRSRTFDNSFHNLCLCCHAANQAKGGRTPWEWLGAAQPQAWHDFEQWVQSLPLKGLKKRNYLLRDLNAEVQGRFHARNLTDSGYVARLTLRWLEEEYARHDVPMQDADGRTRRRFFARPGQVTDFLRRHWGVQALKKIDGQRSGDRHHALDALLVAACSEGMLQRMVRAFQREENGPERLHIPCPWQDFSATVGRALGSVFVSRVERGRTKGPLHEETLRAIREERQPDGETRRVLYERKAVARLTVADLDRIKDAARCPDVVAALRRWLDAGKPGDALPRSAHGDIIRHVRVRAGEFSSGVILQRGSGQAQAKNGGIVRTDIYSRDGKFYMVPVYAKDVADKRLPLRACVAHKDEKDWLELTEDYHFLFSLTPDCYVLTENRKGEVKEGYFEGPDRGSANISLSLAHDKKNTIRGIGIQNLKRFEKYRVDRFGRLSLVRREADPRGRS</sequence>
<dbReference type="InterPro" id="IPR003615">
    <property type="entry name" value="HNH_nuc"/>
</dbReference>
<evidence type="ECO:0000256" key="7">
    <source>
        <dbReference type="ARBA" id="ARBA00022884"/>
    </source>
</evidence>
<evidence type="ECO:0000256" key="2">
    <source>
        <dbReference type="ARBA" id="ARBA00022722"/>
    </source>
</evidence>
<keyword evidence="6 12" id="KW-0460">Magnesium</keyword>
<comment type="caution">
    <text evidence="14">The sequence shown here is derived from an EMBL/GenBank/DDBJ whole genome shotgun (WGS) entry which is preliminary data.</text>
</comment>
<comment type="domain">
    <text evidence="12">Has 2 endonuclease domains. The discontinuous RuvC-like domain cleaves the target DNA noncomplementary to crRNA while the HNH nuclease domain cleaves the target DNA complementary to crRNA.</text>
</comment>
<keyword evidence="7 12" id="KW-0694">RNA-binding</keyword>
<evidence type="ECO:0000313" key="15">
    <source>
        <dbReference type="Proteomes" id="UP000522333"/>
    </source>
</evidence>
<evidence type="ECO:0000256" key="9">
    <source>
        <dbReference type="ARBA" id="ARBA00023125"/>
    </source>
</evidence>
<evidence type="ECO:0000313" key="14">
    <source>
        <dbReference type="EMBL" id="NME52492.1"/>
    </source>
</evidence>
<feature type="binding site" evidence="12">
    <location>
        <position position="549"/>
    </location>
    <ligand>
        <name>Mg(2+)</name>
        <dbReference type="ChEBI" id="CHEBI:18420"/>
        <label>2</label>
    </ligand>
</feature>
<feature type="active site" description="Proton acceptor for HNH nuclease domain" evidence="12">
    <location>
        <position position="647"/>
    </location>
</feature>
<dbReference type="GO" id="GO:0051607">
    <property type="term" value="P:defense response to virus"/>
    <property type="evidence" value="ECO:0007669"/>
    <property type="project" value="UniProtKB-UniRule"/>
</dbReference>
<comment type="cofactor">
    <cofactor evidence="1 12">
        <name>Mg(2+)</name>
        <dbReference type="ChEBI" id="CHEBI:18420"/>
    </cofactor>
</comment>
<organism evidence="14 15">
    <name type="scientific">Desulfovibrio piger</name>
    <dbReference type="NCBI Taxonomy" id="901"/>
    <lineage>
        <taxon>Bacteria</taxon>
        <taxon>Pseudomonadati</taxon>
        <taxon>Thermodesulfobacteriota</taxon>
        <taxon>Desulfovibrionia</taxon>
        <taxon>Desulfovibrionales</taxon>
        <taxon>Desulfovibrionaceae</taxon>
        <taxon>Desulfovibrio</taxon>
    </lineage>
</organism>
<keyword evidence="2 12" id="KW-0540">Nuclease</keyword>
<feature type="binding site" evidence="12">
    <location>
        <position position="549"/>
    </location>
    <ligand>
        <name>Mg(2+)</name>
        <dbReference type="ChEBI" id="CHEBI:18420"/>
        <label>1</label>
    </ligand>
</feature>
<evidence type="ECO:0000256" key="4">
    <source>
        <dbReference type="ARBA" id="ARBA00022759"/>
    </source>
</evidence>
<gene>
    <name evidence="12 14" type="primary">cas9</name>
    <name evidence="14" type="ORF">HF854_08130</name>
</gene>
<evidence type="ECO:0000256" key="8">
    <source>
        <dbReference type="ARBA" id="ARBA00023118"/>
    </source>
</evidence>
<proteinExistence type="inferred from homology"/>
<dbReference type="GO" id="GO:0003677">
    <property type="term" value="F:DNA binding"/>
    <property type="evidence" value="ECO:0007669"/>
    <property type="project" value="UniProtKB-UniRule"/>
</dbReference>
<feature type="active site" description="For RuvC-like nuclease domain" evidence="12">
    <location>
        <position position="12"/>
    </location>
</feature>
<feature type="binding site" evidence="12">
    <location>
        <position position="12"/>
    </location>
    <ligand>
        <name>Mg(2+)</name>
        <dbReference type="ChEBI" id="CHEBI:18420"/>
        <label>1</label>
    </ligand>
</feature>
<dbReference type="GO" id="GO:0004519">
    <property type="term" value="F:endonuclease activity"/>
    <property type="evidence" value="ECO:0007669"/>
    <property type="project" value="UniProtKB-UniRule"/>
</dbReference>
<evidence type="ECO:0000256" key="1">
    <source>
        <dbReference type="ARBA" id="ARBA00001946"/>
    </source>
</evidence>
<feature type="binding site" evidence="12">
    <location>
        <position position="797"/>
    </location>
    <ligand>
        <name>Mg(2+)</name>
        <dbReference type="ChEBI" id="CHEBI:18420"/>
        <label>2</label>
    </ligand>
</feature>
<dbReference type="Proteomes" id="UP000522333">
    <property type="component" value="Unassembled WGS sequence"/>
</dbReference>
<dbReference type="GO" id="GO:0043571">
    <property type="term" value="P:maintenance of CRISPR repeat elements"/>
    <property type="evidence" value="ECO:0007669"/>
    <property type="project" value="UniProtKB-UniRule"/>
</dbReference>
<keyword evidence="9 12" id="KW-0238">DNA-binding</keyword>
<evidence type="ECO:0000256" key="5">
    <source>
        <dbReference type="ARBA" id="ARBA00022801"/>
    </source>
</evidence>
<keyword evidence="5 12" id="KW-0378">Hydrolase</keyword>
<evidence type="ECO:0000256" key="6">
    <source>
        <dbReference type="ARBA" id="ARBA00022842"/>
    </source>
</evidence>
<dbReference type="AlphaFoldDB" id="A0A848CB72"/>
<protein>
    <recommendedName>
        <fullName evidence="12">CRISPR-associated endonuclease Cas9</fullName>
        <ecNumber evidence="12">3.1.-.-</ecNumber>
    </recommendedName>
</protein>
<feature type="binding site" evidence="12">
    <location>
        <position position="545"/>
    </location>
    <ligand>
        <name>Mg(2+)</name>
        <dbReference type="ChEBI" id="CHEBI:18420"/>
        <label>1</label>
    </ligand>
</feature>
<reference evidence="14 15" key="1">
    <citation type="submission" date="2020-04" db="EMBL/GenBank/DDBJ databases">
        <authorList>
            <person name="Hitch T.C.A."/>
            <person name="Wylensek D."/>
            <person name="Clavel T."/>
        </authorList>
    </citation>
    <scope>NUCLEOTIDE SEQUENCE [LARGE SCALE GENOMIC DNA]</scope>
    <source>
        <strain evidence="14 15">PG-251-APC-1</strain>
    </source>
</reference>
<dbReference type="Gene3D" id="3.30.420.10">
    <property type="entry name" value="Ribonuclease H-like superfamily/Ribonuclease H"/>
    <property type="match status" value="3"/>
</dbReference>
<dbReference type="EC" id="3.1.-.-" evidence="12"/>
<dbReference type="GO" id="GO:0046872">
    <property type="term" value="F:metal ion binding"/>
    <property type="evidence" value="ECO:0007669"/>
    <property type="project" value="UniProtKB-UniRule"/>
</dbReference>
<evidence type="ECO:0000256" key="3">
    <source>
        <dbReference type="ARBA" id="ARBA00022723"/>
    </source>
</evidence>
<dbReference type="Pfam" id="PF13395">
    <property type="entry name" value="HNH_4"/>
    <property type="match status" value="1"/>
</dbReference>
<dbReference type="GO" id="GO:0003723">
    <property type="term" value="F:RNA binding"/>
    <property type="evidence" value="ECO:0007669"/>
    <property type="project" value="UniProtKB-UniRule"/>
</dbReference>
<evidence type="ECO:0000256" key="10">
    <source>
        <dbReference type="ARBA" id="ARBA00023211"/>
    </source>
</evidence>
<accession>A0A848CB72</accession>
<dbReference type="Pfam" id="PF18541">
    <property type="entry name" value="RuvC_III"/>
    <property type="match status" value="1"/>
</dbReference>
<comment type="subunit">
    <text evidence="11 12">Monomer. Binds crRNA and tracrRNA.</text>
</comment>
<evidence type="ECO:0000256" key="11">
    <source>
        <dbReference type="ARBA" id="ARBA00046380"/>
    </source>
</evidence>
<comment type="similarity">
    <text evidence="12">Belongs to the CRISPR-associated Cas9 family.</text>
</comment>
<dbReference type="InterPro" id="IPR036397">
    <property type="entry name" value="RNaseH_sf"/>
</dbReference>
<dbReference type="RefSeq" id="WP_168935839.1">
    <property type="nucleotide sequence ID" value="NZ_JABAFY010000028.1"/>
</dbReference>
<keyword evidence="10" id="KW-0464">Manganese</keyword>
<dbReference type="NCBIfam" id="TIGR01865">
    <property type="entry name" value="cas_Csn1"/>
    <property type="match status" value="1"/>
</dbReference>
<dbReference type="InterPro" id="IPR028629">
    <property type="entry name" value="Cas9"/>
</dbReference>
<feature type="binding site" evidence="12">
    <location>
        <position position="12"/>
    </location>
    <ligand>
        <name>Mg(2+)</name>
        <dbReference type="ChEBI" id="CHEBI:18420"/>
        <label>2</label>
    </ligand>
</feature>
<dbReference type="EMBL" id="JABAFY010000028">
    <property type="protein sequence ID" value="NME52492.1"/>
    <property type="molecule type" value="Genomic_DNA"/>
</dbReference>
<evidence type="ECO:0000256" key="12">
    <source>
        <dbReference type="HAMAP-Rule" id="MF_01480"/>
    </source>
</evidence>
<keyword evidence="4 12" id="KW-0255">Endonuclease</keyword>
<dbReference type="HAMAP" id="MF_01480">
    <property type="entry name" value="Cas9"/>
    <property type="match status" value="1"/>
</dbReference>
<comment type="function">
    <text evidence="12">CRISPR (clustered regularly interspaced short palindromic repeat) is an adaptive immune system that provides protection against mobile genetic elements (viruses, transposable elements and conjugative plasmids). CRISPR clusters contain spacers, sequences complementary to antecedent mobile elements, and target invading nucleic acids. CRISPR clusters are transcribed and processed into CRISPR RNA (crRNA). In type II CRISPR systems correct processing of pre-crRNA requires a trans-encoded small RNA (tracrRNA), endogenous ribonuclease 3 (rnc) and this protein. The tracrRNA serves as a guide for ribonuclease 3-aided processing of pre-crRNA. Subsequently Cas9/crRNA/tracrRNA endonucleolytically cleaves linear or circular dsDNA target complementary to the spacer; Cas9 is inactive in the absence of the 2 guide RNAs (gRNA). Cas9 recognizes the protospacer adjacent motif (PAM) in the CRISPR repeat sequences to help distinguish self versus nonself, as targets within the bacterial CRISPR locus do not have PAMs. PAM recognition is also required for catalytic activity.</text>
</comment>
<keyword evidence="3 12" id="KW-0479">Metal-binding</keyword>
<dbReference type="GO" id="GO:0016787">
    <property type="term" value="F:hydrolase activity"/>
    <property type="evidence" value="ECO:0007669"/>
    <property type="project" value="UniProtKB-KW"/>
</dbReference>
<feature type="domain" description="HNH Cas9-type" evidence="13">
    <location>
        <begin position="553"/>
        <end position="728"/>
    </location>
</feature>
<evidence type="ECO:0000259" key="13">
    <source>
        <dbReference type="PROSITE" id="PS51749"/>
    </source>
</evidence>
<name>A0A848CB72_9BACT</name>
<dbReference type="PROSITE" id="PS51749">
    <property type="entry name" value="HNH_CAS9"/>
    <property type="match status" value="1"/>
</dbReference>